<comment type="caution">
    <text evidence="3">The sequence shown here is derived from an EMBL/GenBank/DDBJ whole genome shotgun (WGS) entry which is preliminary data.</text>
</comment>
<keyword evidence="2" id="KW-0472">Membrane</keyword>
<feature type="transmembrane region" description="Helical" evidence="2">
    <location>
        <begin position="270"/>
        <end position="291"/>
    </location>
</feature>
<keyword evidence="2" id="KW-0812">Transmembrane</keyword>
<feature type="transmembrane region" description="Helical" evidence="2">
    <location>
        <begin position="91"/>
        <end position="113"/>
    </location>
</feature>
<dbReference type="AlphaFoldDB" id="A0A7W9IMH6"/>
<organism evidence="3 4">
    <name type="scientific">Streptosporangium becharense</name>
    <dbReference type="NCBI Taxonomy" id="1816182"/>
    <lineage>
        <taxon>Bacteria</taxon>
        <taxon>Bacillati</taxon>
        <taxon>Actinomycetota</taxon>
        <taxon>Actinomycetes</taxon>
        <taxon>Streptosporangiales</taxon>
        <taxon>Streptosporangiaceae</taxon>
        <taxon>Streptosporangium</taxon>
    </lineage>
</organism>
<feature type="transmembrane region" description="Helical" evidence="2">
    <location>
        <begin position="125"/>
        <end position="146"/>
    </location>
</feature>
<dbReference type="PROSITE" id="PS51257">
    <property type="entry name" value="PROKAR_LIPOPROTEIN"/>
    <property type="match status" value="1"/>
</dbReference>
<name>A0A7W9IMH6_9ACTN</name>
<proteinExistence type="predicted"/>
<feature type="transmembrane region" description="Helical" evidence="2">
    <location>
        <begin position="244"/>
        <end position="263"/>
    </location>
</feature>
<evidence type="ECO:0000256" key="1">
    <source>
        <dbReference type="SAM" id="MobiDB-lite"/>
    </source>
</evidence>
<feature type="transmembrane region" description="Helical" evidence="2">
    <location>
        <begin position="306"/>
        <end position="326"/>
    </location>
</feature>
<feature type="region of interest" description="Disordered" evidence="1">
    <location>
        <begin position="330"/>
        <end position="362"/>
    </location>
</feature>
<dbReference type="EMBL" id="JACHMP010000001">
    <property type="protein sequence ID" value="MBB5823459.1"/>
    <property type="molecule type" value="Genomic_DNA"/>
</dbReference>
<feature type="transmembrane region" description="Helical" evidence="2">
    <location>
        <begin position="58"/>
        <end position="84"/>
    </location>
</feature>
<dbReference type="RefSeq" id="WP_184547035.1">
    <property type="nucleotide sequence ID" value="NZ_JACHMP010000001.1"/>
</dbReference>
<keyword evidence="2" id="KW-1133">Transmembrane helix</keyword>
<sequence>MLREWRTRSGGRAVVCLLAASGCGLLGVAVGLVLLPIVGLELKYADGPGAPLEIWYGYLQGCVVRCAQVGLVPLVIAALIWWWGATGGMRIAVTAGCVPYATFPLYLLLGAGSGYHSGTEWYPDVLLGLGCAAGLLYLAGAALVFFPGPGRRVGRDDRNEVRGDVAPVTGAASTRDGDATARDRGRRRARHAAAFMAGAALCELVIMGVSLALVAKATVELRLADEEDFRLLYALHDLQDLAEVYATLAVFPLLVAALVRLWGATAAVRTVVAVGLVPHTAAAAYVCFLPLDDFAESRYTAWCEGVIPWPAGAAGLLYLAGTVLLLTSRDAGRGGRPPSAGDTGPQGGGEDPGRAGAGRSALQAGVGQALDELPLGQDEHHEHR</sequence>
<evidence type="ECO:0000313" key="3">
    <source>
        <dbReference type="EMBL" id="MBB5823459.1"/>
    </source>
</evidence>
<feature type="transmembrane region" description="Helical" evidence="2">
    <location>
        <begin position="12"/>
        <end position="38"/>
    </location>
</feature>
<gene>
    <name evidence="3" type="ORF">F4562_006521</name>
</gene>
<evidence type="ECO:0000256" key="2">
    <source>
        <dbReference type="SAM" id="Phobius"/>
    </source>
</evidence>
<reference evidence="3 4" key="1">
    <citation type="submission" date="2020-08" db="EMBL/GenBank/DDBJ databases">
        <title>Sequencing the genomes of 1000 actinobacteria strains.</title>
        <authorList>
            <person name="Klenk H.-P."/>
        </authorList>
    </citation>
    <scope>NUCLEOTIDE SEQUENCE [LARGE SCALE GENOMIC DNA]</scope>
    <source>
        <strain evidence="3 4">DSM 46887</strain>
    </source>
</reference>
<dbReference type="Proteomes" id="UP000540685">
    <property type="component" value="Unassembled WGS sequence"/>
</dbReference>
<accession>A0A7W9IMH6</accession>
<protein>
    <submittedName>
        <fullName evidence="3">Uncharacterized protein</fullName>
    </submittedName>
</protein>
<evidence type="ECO:0000313" key="4">
    <source>
        <dbReference type="Proteomes" id="UP000540685"/>
    </source>
</evidence>
<keyword evidence="4" id="KW-1185">Reference proteome</keyword>
<feature type="transmembrane region" description="Helical" evidence="2">
    <location>
        <begin position="192"/>
        <end position="215"/>
    </location>
</feature>